<dbReference type="OrthoDB" id="826196at2"/>
<keyword evidence="1" id="KW-1133">Transmembrane helix</keyword>
<dbReference type="EMBL" id="PYGD01000017">
    <property type="protein sequence ID" value="PSK87411.1"/>
    <property type="molecule type" value="Genomic_DNA"/>
</dbReference>
<sequence>MVIKIISSLLILFAVYMGVKQGTAMVSGKPAMLGLFGKWGIGDTGVMLLGLCTLAGALLTVFTKTFVYGNFITAAGILLIMAFHLSDRNLKGVATELPFLLLSLLIIYLRHPFPDLFKTTP</sequence>
<reference evidence="2 3" key="1">
    <citation type="submission" date="2018-03" db="EMBL/GenBank/DDBJ databases">
        <title>Genomic Encyclopedia of Type Strains, Phase III (KMG-III): the genomes of soil and plant-associated and newly described type strains.</title>
        <authorList>
            <person name="Whitman W."/>
        </authorList>
    </citation>
    <scope>NUCLEOTIDE SEQUENCE [LARGE SCALE GENOMIC DNA]</scope>
    <source>
        <strain evidence="2 3">CGMCC 1.12700</strain>
    </source>
</reference>
<organism evidence="2 3">
    <name type="scientific">Taibaiella chishuiensis</name>
    <dbReference type="NCBI Taxonomy" id="1434707"/>
    <lineage>
        <taxon>Bacteria</taxon>
        <taxon>Pseudomonadati</taxon>
        <taxon>Bacteroidota</taxon>
        <taxon>Chitinophagia</taxon>
        <taxon>Chitinophagales</taxon>
        <taxon>Chitinophagaceae</taxon>
        <taxon>Taibaiella</taxon>
    </lineage>
</organism>
<keyword evidence="1" id="KW-0472">Membrane</keyword>
<comment type="caution">
    <text evidence="2">The sequence shown here is derived from an EMBL/GenBank/DDBJ whole genome shotgun (WGS) entry which is preliminary data.</text>
</comment>
<accession>A0A2P8CR22</accession>
<feature type="transmembrane region" description="Helical" evidence="1">
    <location>
        <begin position="67"/>
        <end position="86"/>
    </location>
</feature>
<evidence type="ECO:0000313" key="3">
    <source>
        <dbReference type="Proteomes" id="UP000240572"/>
    </source>
</evidence>
<keyword evidence="1" id="KW-0812">Transmembrane</keyword>
<dbReference type="RefSeq" id="WP_106525420.1">
    <property type="nucleotide sequence ID" value="NZ_PYGD01000017.1"/>
</dbReference>
<feature type="transmembrane region" description="Helical" evidence="1">
    <location>
        <begin position="92"/>
        <end position="109"/>
    </location>
</feature>
<feature type="transmembrane region" description="Helical" evidence="1">
    <location>
        <begin position="44"/>
        <end position="62"/>
    </location>
</feature>
<gene>
    <name evidence="2" type="ORF">B0I18_11711</name>
</gene>
<proteinExistence type="predicted"/>
<name>A0A2P8CR22_9BACT</name>
<dbReference type="AlphaFoldDB" id="A0A2P8CR22"/>
<protein>
    <recommendedName>
        <fullName evidence="4">DoxX-like protein</fullName>
    </recommendedName>
</protein>
<evidence type="ECO:0000313" key="2">
    <source>
        <dbReference type="EMBL" id="PSK87411.1"/>
    </source>
</evidence>
<dbReference type="Proteomes" id="UP000240572">
    <property type="component" value="Unassembled WGS sequence"/>
</dbReference>
<evidence type="ECO:0000256" key="1">
    <source>
        <dbReference type="SAM" id="Phobius"/>
    </source>
</evidence>
<evidence type="ECO:0008006" key="4">
    <source>
        <dbReference type="Google" id="ProtNLM"/>
    </source>
</evidence>
<keyword evidence="3" id="KW-1185">Reference proteome</keyword>